<keyword evidence="7" id="KW-0735">Signal-anchor</keyword>
<keyword evidence="15" id="KW-1185">Reference proteome</keyword>
<dbReference type="PRINTS" id="PR02050">
    <property type="entry name" value="B14GALTRFASE"/>
</dbReference>
<dbReference type="GO" id="GO:0005794">
    <property type="term" value="C:Golgi apparatus"/>
    <property type="evidence" value="ECO:0007669"/>
    <property type="project" value="TreeGrafter"/>
</dbReference>
<keyword evidence="6 11" id="KW-0812">Transmembrane</keyword>
<evidence type="ECO:0000256" key="7">
    <source>
        <dbReference type="ARBA" id="ARBA00022968"/>
    </source>
</evidence>
<evidence type="ECO:0000256" key="4">
    <source>
        <dbReference type="ARBA" id="ARBA00022676"/>
    </source>
</evidence>
<evidence type="ECO:0000256" key="11">
    <source>
        <dbReference type="SAM" id="Phobius"/>
    </source>
</evidence>
<evidence type="ECO:0000256" key="9">
    <source>
        <dbReference type="ARBA" id="ARBA00023136"/>
    </source>
</evidence>
<evidence type="ECO:0000256" key="5">
    <source>
        <dbReference type="ARBA" id="ARBA00022679"/>
    </source>
</evidence>
<keyword evidence="4" id="KW-0328">Glycosyltransferase</keyword>
<dbReference type="OrthoDB" id="10038994at2759"/>
<proteinExistence type="inferred from homology"/>
<comment type="subcellular location">
    <subcellularLocation>
        <location evidence="1">Membrane</location>
        <topology evidence="1">Single-pass type II membrane protein</topology>
    </subcellularLocation>
</comment>
<evidence type="ECO:0000256" key="3">
    <source>
        <dbReference type="ARBA" id="ARBA00005735"/>
    </source>
</evidence>
<evidence type="ECO:0000256" key="6">
    <source>
        <dbReference type="ARBA" id="ARBA00022692"/>
    </source>
</evidence>
<dbReference type="Pfam" id="PF02709">
    <property type="entry name" value="Glyco_transf_7C"/>
    <property type="match status" value="1"/>
</dbReference>
<dbReference type="PANTHER" id="PTHR19300">
    <property type="entry name" value="BETA-1,4-GALACTOSYLTRANSFERASE"/>
    <property type="match status" value="1"/>
</dbReference>
<dbReference type="UniPathway" id="UPA00378"/>
<dbReference type="EMBL" id="MCGO01000041">
    <property type="protein sequence ID" value="ORY39011.1"/>
    <property type="molecule type" value="Genomic_DNA"/>
</dbReference>
<evidence type="ECO:0000259" key="12">
    <source>
        <dbReference type="Pfam" id="PF02709"/>
    </source>
</evidence>
<comment type="caution">
    <text evidence="14">The sequence shown here is derived from an EMBL/GenBank/DDBJ whole genome shotgun (WGS) entry which is preliminary data.</text>
</comment>
<organism evidence="14 15">
    <name type="scientific">Rhizoclosmatium globosum</name>
    <dbReference type="NCBI Taxonomy" id="329046"/>
    <lineage>
        <taxon>Eukaryota</taxon>
        <taxon>Fungi</taxon>
        <taxon>Fungi incertae sedis</taxon>
        <taxon>Chytridiomycota</taxon>
        <taxon>Chytridiomycota incertae sedis</taxon>
        <taxon>Chytridiomycetes</taxon>
        <taxon>Chytridiales</taxon>
        <taxon>Chytriomycetaceae</taxon>
        <taxon>Rhizoclosmatium</taxon>
    </lineage>
</organism>
<dbReference type="Gene3D" id="3.90.550.10">
    <property type="entry name" value="Spore Coat Polysaccharide Biosynthesis Protein SpsA, Chain A"/>
    <property type="match status" value="1"/>
</dbReference>
<dbReference type="GO" id="GO:0008378">
    <property type="term" value="F:galactosyltransferase activity"/>
    <property type="evidence" value="ECO:0007669"/>
    <property type="project" value="TreeGrafter"/>
</dbReference>
<feature type="domain" description="Galactosyltransferase C-terminal" evidence="12">
    <location>
        <begin position="198"/>
        <end position="275"/>
    </location>
</feature>
<name>A0A1Y2BW86_9FUNG</name>
<keyword evidence="10" id="KW-0325">Glycoprotein</keyword>
<accession>A0A1Y2BW86</accession>
<dbReference type="Proteomes" id="UP000193642">
    <property type="component" value="Unassembled WGS sequence"/>
</dbReference>
<dbReference type="SUPFAM" id="SSF53448">
    <property type="entry name" value="Nucleotide-diphospho-sugar transferases"/>
    <property type="match status" value="1"/>
</dbReference>
<dbReference type="GO" id="GO:0016020">
    <property type="term" value="C:membrane"/>
    <property type="evidence" value="ECO:0007669"/>
    <property type="project" value="UniProtKB-SubCell"/>
</dbReference>
<gene>
    <name evidence="14" type="ORF">BCR33DRAFT_720279</name>
</gene>
<keyword evidence="5 14" id="KW-0808">Transferase</keyword>
<comment type="similarity">
    <text evidence="3">Belongs to the glycosyltransferase 7 family.</text>
</comment>
<comment type="pathway">
    <text evidence="2">Protein modification; protein glycosylation.</text>
</comment>
<keyword evidence="8 11" id="KW-1133">Transmembrane helix</keyword>
<keyword evidence="9 11" id="KW-0472">Membrane</keyword>
<dbReference type="AlphaFoldDB" id="A0A1Y2BW86"/>
<reference evidence="14 15" key="1">
    <citation type="submission" date="2016-07" db="EMBL/GenBank/DDBJ databases">
        <title>Pervasive Adenine N6-methylation of Active Genes in Fungi.</title>
        <authorList>
            <consortium name="DOE Joint Genome Institute"/>
            <person name="Mondo S.J."/>
            <person name="Dannebaum R.O."/>
            <person name="Kuo R.C."/>
            <person name="Labutti K."/>
            <person name="Haridas S."/>
            <person name="Kuo A."/>
            <person name="Salamov A."/>
            <person name="Ahrendt S.R."/>
            <person name="Lipzen A."/>
            <person name="Sullivan W."/>
            <person name="Andreopoulos W.B."/>
            <person name="Clum A."/>
            <person name="Lindquist E."/>
            <person name="Daum C."/>
            <person name="Ramamoorthy G.K."/>
            <person name="Gryganskyi A."/>
            <person name="Culley D."/>
            <person name="Magnuson J.K."/>
            <person name="James T.Y."/>
            <person name="O'Malley M.A."/>
            <person name="Stajich J.E."/>
            <person name="Spatafora J.W."/>
            <person name="Visel A."/>
            <person name="Grigoriev I.V."/>
        </authorList>
    </citation>
    <scope>NUCLEOTIDE SEQUENCE [LARGE SCALE GENOMIC DNA]</scope>
    <source>
        <strain evidence="14 15">JEL800</strain>
    </source>
</reference>
<evidence type="ECO:0000256" key="2">
    <source>
        <dbReference type="ARBA" id="ARBA00004922"/>
    </source>
</evidence>
<evidence type="ECO:0000256" key="10">
    <source>
        <dbReference type="ARBA" id="ARBA00023180"/>
    </source>
</evidence>
<evidence type="ECO:0000259" key="13">
    <source>
        <dbReference type="Pfam" id="PF13733"/>
    </source>
</evidence>
<evidence type="ECO:0000313" key="14">
    <source>
        <dbReference type="EMBL" id="ORY39011.1"/>
    </source>
</evidence>
<feature type="domain" description="Galactosyltransferase N-terminal" evidence="13">
    <location>
        <begin position="95"/>
        <end position="191"/>
    </location>
</feature>
<evidence type="ECO:0000256" key="8">
    <source>
        <dbReference type="ARBA" id="ARBA00022989"/>
    </source>
</evidence>
<feature type="transmembrane region" description="Helical" evidence="11">
    <location>
        <begin position="9"/>
        <end position="28"/>
    </location>
</feature>
<evidence type="ECO:0000256" key="1">
    <source>
        <dbReference type="ARBA" id="ARBA00004606"/>
    </source>
</evidence>
<dbReference type="STRING" id="329046.A0A1Y2BW86"/>
<sequence length="364" mass="40482">MFTSRHSQYVFVMASLGIAGLVATLFSLNTSSTSTATSTSKYFDFNFAINKDPPNIPQIAQKLFDELIDSEHCNTHFAAPVSLPTRTCLENSKNAKNPKNSKDAEFVLVAVPFRDRMDHLRLFAHFILNHLDSHRTSHALLIVNQTDTHPFNRGALLNVAALIADSLLHPPTDIILHDVDHLPASDALTYASSPKPIHLASAASKKGYTLPYSSYTGGVAQLPFAVYKQINGHTNNLWGWGGEDDDLGIRLHKNGASYTRLEPTELGRYECLPHEHNNDQAEGKGEIYDSTRKGGWKTDGMNSLQYDIIEKKVLDAKRLFDTGNLKASRVVLGDGVVVDKMDLKKRKLFMVVDVVLKREPKNKE</sequence>
<dbReference type="InterPro" id="IPR029044">
    <property type="entry name" value="Nucleotide-diphossugar_trans"/>
</dbReference>
<evidence type="ECO:0000313" key="15">
    <source>
        <dbReference type="Proteomes" id="UP000193642"/>
    </source>
</evidence>
<dbReference type="PANTHER" id="PTHR19300:SF57">
    <property type="entry name" value="BETA-1,4-N-ACETYLGALACTOSAMINYLTRANSFERASE"/>
    <property type="match status" value="1"/>
</dbReference>
<dbReference type="InterPro" id="IPR027791">
    <property type="entry name" value="Galactosyl_T_C"/>
</dbReference>
<dbReference type="InterPro" id="IPR003859">
    <property type="entry name" value="Galactosyl_T"/>
</dbReference>
<dbReference type="Pfam" id="PF13733">
    <property type="entry name" value="Glyco_transf_7N"/>
    <property type="match status" value="1"/>
</dbReference>
<dbReference type="GO" id="GO:0005975">
    <property type="term" value="P:carbohydrate metabolic process"/>
    <property type="evidence" value="ECO:0007669"/>
    <property type="project" value="InterPro"/>
</dbReference>
<dbReference type="InterPro" id="IPR027995">
    <property type="entry name" value="Galactosyl_T_N"/>
</dbReference>
<protein>
    <submittedName>
        <fullName evidence="14">Nucleotide-diphospho-sugar transferase</fullName>
    </submittedName>
</protein>